<accession>A0AAT9FIU0</accession>
<evidence type="ECO:0000256" key="2">
    <source>
        <dbReference type="ARBA" id="ARBA00022723"/>
    </source>
</evidence>
<dbReference type="Pfam" id="PF00884">
    <property type="entry name" value="Sulfatase"/>
    <property type="match status" value="1"/>
</dbReference>
<dbReference type="KEGG" id="osu:NT6N_09180"/>
<evidence type="ECO:0000259" key="7">
    <source>
        <dbReference type="Pfam" id="PF00884"/>
    </source>
</evidence>
<dbReference type="GO" id="GO:0004065">
    <property type="term" value="F:arylsulfatase activity"/>
    <property type="evidence" value="ECO:0007669"/>
    <property type="project" value="TreeGrafter"/>
</dbReference>
<evidence type="ECO:0000256" key="6">
    <source>
        <dbReference type="SAM" id="SignalP"/>
    </source>
</evidence>
<dbReference type="InterPro" id="IPR017850">
    <property type="entry name" value="Alkaline_phosphatase_core_sf"/>
</dbReference>
<evidence type="ECO:0000256" key="1">
    <source>
        <dbReference type="ARBA" id="ARBA00008779"/>
    </source>
</evidence>
<name>A0AAT9FIU0_9BACT</name>
<dbReference type="InterPro" id="IPR000917">
    <property type="entry name" value="Sulfatase_N"/>
</dbReference>
<organism evidence="8">
    <name type="scientific">Oceaniferula spumae</name>
    <dbReference type="NCBI Taxonomy" id="2979115"/>
    <lineage>
        <taxon>Bacteria</taxon>
        <taxon>Pseudomonadati</taxon>
        <taxon>Verrucomicrobiota</taxon>
        <taxon>Verrucomicrobiia</taxon>
        <taxon>Verrucomicrobiales</taxon>
        <taxon>Verrucomicrobiaceae</taxon>
        <taxon>Oceaniferula</taxon>
    </lineage>
</organism>
<dbReference type="GO" id="GO:0046872">
    <property type="term" value="F:metal ion binding"/>
    <property type="evidence" value="ECO:0007669"/>
    <property type="project" value="UniProtKB-KW"/>
</dbReference>
<dbReference type="EMBL" id="AP026866">
    <property type="protein sequence ID" value="BDS05878.1"/>
    <property type="molecule type" value="Genomic_DNA"/>
</dbReference>
<keyword evidence="4" id="KW-0106">Calcium</keyword>
<dbReference type="PANTHER" id="PTHR42693:SF53">
    <property type="entry name" value="ENDO-4-O-SULFATASE"/>
    <property type="match status" value="1"/>
</dbReference>
<feature type="region of interest" description="Disordered" evidence="5">
    <location>
        <begin position="274"/>
        <end position="298"/>
    </location>
</feature>
<keyword evidence="3" id="KW-0378">Hydrolase</keyword>
<feature type="region of interest" description="Disordered" evidence="5">
    <location>
        <begin position="440"/>
        <end position="459"/>
    </location>
</feature>
<sequence length="459" mass="50821">MKQHSKKTLIGSIASILLMIPCHAETAQKPNIVVFLADDMGWGDAACYGSDKIVSPNIDKLAKQGVRFTQAYAACGVCSPSRSAILTGRTPYRNGVWAHLSGNGPAHLRTSEITYPKLLQKAGYETCHVGKWHLNSRQQFNKPEFPQPNDHGYDYWMSTHNNASPSHKNPDNFVRNGEPVGKVNGFSAPFVAKEAIHWLNDIRDPKKPFVLSIWVHEPHLPIATDKPFLAHYGADPKAKYYGNITQLDFALGQVMDALEEKGLAENTLLIFTSDNGPEGSARRGGSTGGLSGRKRDDLEGGIRVPGIVRWPGHIKPGTVSSVPVIGSDIFTTVLEAAGVPIPTDRTIDGASMVPAFEGKPIQRKVPLFWRTHVSDPDCRVAVRVDDWKLVANDTMNKFQLFNIEKDPNEKNNLAESMPEKLEELKKVMIETWKDIEKEGPSEWWQKNTARPKGGGKLNY</sequence>
<evidence type="ECO:0000256" key="4">
    <source>
        <dbReference type="ARBA" id="ARBA00022837"/>
    </source>
</evidence>
<dbReference type="InterPro" id="IPR050738">
    <property type="entry name" value="Sulfatase"/>
</dbReference>
<evidence type="ECO:0000256" key="5">
    <source>
        <dbReference type="SAM" id="MobiDB-lite"/>
    </source>
</evidence>
<dbReference type="PROSITE" id="PS00523">
    <property type="entry name" value="SULFATASE_1"/>
    <property type="match status" value="1"/>
</dbReference>
<dbReference type="InterPro" id="IPR024607">
    <property type="entry name" value="Sulfatase_CS"/>
</dbReference>
<evidence type="ECO:0000313" key="8">
    <source>
        <dbReference type="EMBL" id="BDS05878.1"/>
    </source>
</evidence>
<feature type="signal peptide" evidence="6">
    <location>
        <begin position="1"/>
        <end position="24"/>
    </location>
</feature>
<protein>
    <submittedName>
        <fullName evidence="8">N-acetylgalactosamine-6-sulfatase</fullName>
    </submittedName>
</protein>
<feature type="domain" description="Sulfatase N-terminal" evidence="7">
    <location>
        <begin position="30"/>
        <end position="339"/>
    </location>
</feature>
<keyword evidence="6" id="KW-0732">Signal</keyword>
<evidence type="ECO:0000256" key="3">
    <source>
        <dbReference type="ARBA" id="ARBA00022801"/>
    </source>
</evidence>
<dbReference type="PANTHER" id="PTHR42693">
    <property type="entry name" value="ARYLSULFATASE FAMILY MEMBER"/>
    <property type="match status" value="1"/>
</dbReference>
<proteinExistence type="inferred from homology"/>
<reference evidence="8" key="1">
    <citation type="submission" date="2024-07" db="EMBL/GenBank/DDBJ databases">
        <title>Complete genome sequence of Verrucomicrobiaceae bacterium NT6N.</title>
        <authorList>
            <person name="Huang C."/>
            <person name="Takami H."/>
            <person name="Hamasaki K."/>
        </authorList>
    </citation>
    <scope>NUCLEOTIDE SEQUENCE</scope>
    <source>
        <strain evidence="8">NT6N</strain>
    </source>
</reference>
<dbReference type="Gene3D" id="3.30.1120.10">
    <property type="match status" value="1"/>
</dbReference>
<dbReference type="SUPFAM" id="SSF53649">
    <property type="entry name" value="Alkaline phosphatase-like"/>
    <property type="match status" value="1"/>
</dbReference>
<comment type="similarity">
    <text evidence="1">Belongs to the sulfatase family.</text>
</comment>
<feature type="chain" id="PRO_5043355654" evidence="6">
    <location>
        <begin position="25"/>
        <end position="459"/>
    </location>
</feature>
<dbReference type="PROSITE" id="PS00149">
    <property type="entry name" value="SULFATASE_2"/>
    <property type="match status" value="1"/>
</dbReference>
<keyword evidence="2" id="KW-0479">Metal-binding</keyword>
<dbReference type="AlphaFoldDB" id="A0AAT9FIU0"/>
<gene>
    <name evidence="8" type="ORF">NT6N_09180</name>
</gene>
<dbReference type="Gene3D" id="3.40.720.10">
    <property type="entry name" value="Alkaline Phosphatase, subunit A"/>
    <property type="match status" value="1"/>
</dbReference>